<name>A0ABV7VDF5_9PROT</name>
<organism evidence="1 2">
    <name type="scientific">Ferrovibrio xuzhouensis</name>
    <dbReference type="NCBI Taxonomy" id="1576914"/>
    <lineage>
        <taxon>Bacteria</taxon>
        <taxon>Pseudomonadati</taxon>
        <taxon>Pseudomonadota</taxon>
        <taxon>Alphaproteobacteria</taxon>
        <taxon>Rhodospirillales</taxon>
        <taxon>Rhodospirillaceae</taxon>
        <taxon>Ferrovibrio</taxon>
    </lineage>
</organism>
<comment type="caution">
    <text evidence="1">The sequence shown here is derived from an EMBL/GenBank/DDBJ whole genome shotgun (WGS) entry which is preliminary data.</text>
</comment>
<reference evidence="2" key="1">
    <citation type="journal article" date="2019" name="Int. J. Syst. Evol. Microbiol.">
        <title>The Global Catalogue of Microorganisms (GCM) 10K type strain sequencing project: providing services to taxonomists for standard genome sequencing and annotation.</title>
        <authorList>
            <consortium name="The Broad Institute Genomics Platform"/>
            <consortium name="The Broad Institute Genome Sequencing Center for Infectious Disease"/>
            <person name="Wu L."/>
            <person name="Ma J."/>
        </authorList>
    </citation>
    <scope>NUCLEOTIDE SEQUENCE [LARGE SCALE GENOMIC DNA]</scope>
    <source>
        <strain evidence="2">KCTC 42182</strain>
    </source>
</reference>
<proteinExistence type="predicted"/>
<dbReference type="EMBL" id="JBHRYJ010000001">
    <property type="protein sequence ID" value="MFC3675491.1"/>
    <property type="molecule type" value="Genomic_DNA"/>
</dbReference>
<accession>A0ABV7VDF5</accession>
<evidence type="ECO:0000313" key="1">
    <source>
        <dbReference type="EMBL" id="MFC3675491.1"/>
    </source>
</evidence>
<dbReference type="Proteomes" id="UP001595711">
    <property type="component" value="Unassembled WGS sequence"/>
</dbReference>
<keyword evidence="2" id="KW-1185">Reference proteome</keyword>
<gene>
    <name evidence="1" type="ORF">ACFOOQ_08050</name>
</gene>
<sequence length="128" mass="13849">MHPDDASPFGPAQTDCIEGFSGRCVVLLLESRRGMIQRALRQPLAHLVERGQRVLTIPDGAFGNQRGLYLPVDVAMTVIRATGLQPDHDSITLTGCRGGDRPGSVHQLAEAFAALHCKVRIEPALPED</sequence>
<evidence type="ECO:0000313" key="2">
    <source>
        <dbReference type="Proteomes" id="UP001595711"/>
    </source>
</evidence>
<dbReference type="RefSeq" id="WP_379724170.1">
    <property type="nucleotide sequence ID" value="NZ_JBHRYJ010000001.1"/>
</dbReference>
<protein>
    <submittedName>
        <fullName evidence="1">Uncharacterized protein</fullName>
    </submittedName>
</protein>